<dbReference type="InterPro" id="IPR000787">
    <property type="entry name" value="Peptidase_M29"/>
</dbReference>
<evidence type="ECO:0008006" key="4">
    <source>
        <dbReference type="Google" id="ProtNLM"/>
    </source>
</evidence>
<reference evidence="2 3" key="1">
    <citation type="journal article" date="2016" name="Nat. Commun.">
        <title>Thousands of microbial genomes shed light on interconnected biogeochemical processes in an aquifer system.</title>
        <authorList>
            <person name="Anantharaman K."/>
            <person name="Brown C.T."/>
            <person name="Hug L.A."/>
            <person name="Sharon I."/>
            <person name="Castelle C.J."/>
            <person name="Probst A.J."/>
            <person name="Thomas B.C."/>
            <person name="Singh A."/>
            <person name="Wilkins M.J."/>
            <person name="Karaoz U."/>
            <person name="Brodie E.L."/>
            <person name="Williams K.H."/>
            <person name="Hubbard S.S."/>
            <person name="Banfield J.F."/>
        </authorList>
    </citation>
    <scope>NUCLEOTIDE SEQUENCE [LARGE SCALE GENOMIC DNA]</scope>
</reference>
<dbReference type="Pfam" id="PF02073">
    <property type="entry name" value="Peptidase_M29"/>
    <property type="match status" value="1"/>
</dbReference>
<dbReference type="GO" id="GO:0046872">
    <property type="term" value="F:metal ion binding"/>
    <property type="evidence" value="ECO:0007669"/>
    <property type="project" value="UniProtKB-KW"/>
</dbReference>
<protein>
    <recommendedName>
        <fullName evidence="4">Aminopeptidase</fullName>
    </recommendedName>
</protein>
<dbReference type="AlphaFoldDB" id="A0A1F4XM24"/>
<organism evidence="2 3">
    <name type="scientific">Candidatus Abawacabacteria bacterium RIFCSPHIGHO2_01_FULL_46_8</name>
    <dbReference type="NCBI Taxonomy" id="1817815"/>
    <lineage>
        <taxon>Bacteria</taxon>
        <taxon>Candidatus Abawacaibacteriota</taxon>
    </lineage>
</organism>
<accession>A0A1F4XM24</accession>
<evidence type="ECO:0000313" key="2">
    <source>
        <dbReference type="EMBL" id="OGC82709.1"/>
    </source>
</evidence>
<dbReference type="EMBL" id="MEWS01000010">
    <property type="protein sequence ID" value="OGC82709.1"/>
    <property type="molecule type" value="Genomic_DNA"/>
</dbReference>
<dbReference type="GO" id="GO:0006508">
    <property type="term" value="P:proteolysis"/>
    <property type="evidence" value="ECO:0007669"/>
    <property type="project" value="InterPro"/>
</dbReference>
<gene>
    <name evidence="2" type="ORF">A2788_02465</name>
</gene>
<keyword evidence="1" id="KW-0479">Metal-binding</keyword>
<comment type="caution">
    <text evidence="2">The sequence shown here is derived from an EMBL/GenBank/DDBJ whole genome shotgun (WGS) entry which is preliminary data.</text>
</comment>
<dbReference type="SUPFAM" id="SSF144052">
    <property type="entry name" value="Thermophilic metalloprotease-like"/>
    <property type="match status" value="1"/>
</dbReference>
<dbReference type="PANTHER" id="PTHR34448:SF1">
    <property type="entry name" value="BLL6088 PROTEIN"/>
    <property type="match status" value="1"/>
</dbReference>
<dbReference type="Proteomes" id="UP000177521">
    <property type="component" value="Unassembled WGS sequence"/>
</dbReference>
<dbReference type="GO" id="GO:0004177">
    <property type="term" value="F:aminopeptidase activity"/>
    <property type="evidence" value="ECO:0007669"/>
    <property type="project" value="InterPro"/>
</dbReference>
<evidence type="ECO:0000256" key="1">
    <source>
        <dbReference type="ARBA" id="ARBA00022723"/>
    </source>
</evidence>
<proteinExistence type="predicted"/>
<evidence type="ECO:0000313" key="3">
    <source>
        <dbReference type="Proteomes" id="UP000177521"/>
    </source>
</evidence>
<sequence>MIITDENHLEEAVLLRTECAAITSKVNFFILEDLVQRPAKRVPFSIIKALRAADVSVLWVEKGGGEQVTFRSPLLRVIGDNARLRHAHMPGVDVKTIIEAFDQDQGAMQQLTDKVYQIMTHVSRVKVTNPAGSDFEVLFSPTYQWVAEDNVIEPGYWANLPAGAVYTHPASLSGVIVVDGVLGDVFSDIFGLLQKKDQLRIEIEESFITKASSANRKLLKLFKEAIASEKNANRVGEFSLGTNTNINKLSGEFLRDQKAPGVHIAFGDGQPEKTGCPYYCNYQLDAILRNATVIVDGQEIMKDGRYLI</sequence>
<dbReference type="InterPro" id="IPR052170">
    <property type="entry name" value="M29_Exopeptidase"/>
</dbReference>
<dbReference type="PANTHER" id="PTHR34448">
    <property type="entry name" value="AMINOPEPTIDASE"/>
    <property type="match status" value="1"/>
</dbReference>
<name>A0A1F4XM24_9BACT</name>